<dbReference type="RefSeq" id="WP_161111246.1">
    <property type="nucleotide sequence ID" value="NZ_WWHY01000001.1"/>
</dbReference>
<dbReference type="GO" id="GO:0004497">
    <property type="term" value="F:monooxygenase activity"/>
    <property type="evidence" value="ECO:0007669"/>
    <property type="project" value="UniProtKB-KW"/>
</dbReference>
<dbReference type="SUPFAM" id="SSF51905">
    <property type="entry name" value="FAD/NAD(P)-binding domain"/>
    <property type="match status" value="1"/>
</dbReference>
<dbReference type="Gene3D" id="3.30.9.10">
    <property type="entry name" value="D-Amino Acid Oxidase, subunit A, domain 2"/>
    <property type="match status" value="1"/>
</dbReference>
<comment type="caution">
    <text evidence="2">The sequence shown here is derived from an EMBL/GenBank/DDBJ whole genome shotgun (WGS) entry which is preliminary data.</text>
</comment>
<evidence type="ECO:0000313" key="3">
    <source>
        <dbReference type="Proteomes" id="UP000467124"/>
    </source>
</evidence>
<dbReference type="AlphaFoldDB" id="A0A7K2IUJ9"/>
<organism evidence="2 3">
    <name type="scientific">Nocardiopsis alba</name>
    <dbReference type="NCBI Taxonomy" id="53437"/>
    <lineage>
        <taxon>Bacteria</taxon>
        <taxon>Bacillati</taxon>
        <taxon>Actinomycetota</taxon>
        <taxon>Actinomycetes</taxon>
        <taxon>Streptosporangiales</taxon>
        <taxon>Nocardiopsidaceae</taxon>
        <taxon>Nocardiopsis</taxon>
    </lineage>
</organism>
<keyword evidence="2" id="KW-0503">Monooxygenase</keyword>
<feature type="domain" description="FAD-binding" evidence="1">
    <location>
        <begin position="273"/>
        <end position="341"/>
    </location>
</feature>
<proteinExistence type="predicted"/>
<protein>
    <submittedName>
        <fullName evidence="2">Monooxygenase</fullName>
    </submittedName>
</protein>
<keyword evidence="2" id="KW-0560">Oxidoreductase</keyword>
<dbReference type="EMBL" id="WWHY01000001">
    <property type="protein sequence ID" value="MYR33649.1"/>
    <property type="molecule type" value="Genomic_DNA"/>
</dbReference>
<dbReference type="InterPro" id="IPR051704">
    <property type="entry name" value="FAD_aromatic-hydroxylase"/>
</dbReference>
<name>A0A7K2IUJ9_9ACTN</name>
<dbReference type="Gene3D" id="3.50.50.60">
    <property type="entry name" value="FAD/NAD(P)-binding domain"/>
    <property type="match status" value="1"/>
</dbReference>
<dbReference type="PRINTS" id="PR00420">
    <property type="entry name" value="RNGMNOXGNASE"/>
</dbReference>
<dbReference type="Pfam" id="PF01494">
    <property type="entry name" value="FAD_binding_3"/>
    <property type="match status" value="2"/>
</dbReference>
<gene>
    <name evidence="2" type="ORF">GTW20_15615</name>
</gene>
<dbReference type="Proteomes" id="UP000467124">
    <property type="component" value="Unassembled WGS sequence"/>
</dbReference>
<dbReference type="InterPro" id="IPR002938">
    <property type="entry name" value="FAD-bd"/>
</dbReference>
<reference evidence="2 3" key="1">
    <citation type="journal article" date="2019" name="Nat. Commun.">
        <title>The antimicrobial potential of Streptomyces from insect microbiomes.</title>
        <authorList>
            <person name="Chevrette M.G."/>
            <person name="Carlson C.M."/>
            <person name="Ortega H.E."/>
            <person name="Thomas C."/>
            <person name="Ananiev G.E."/>
            <person name="Barns K.J."/>
            <person name="Book A.J."/>
            <person name="Cagnazzo J."/>
            <person name="Carlos C."/>
            <person name="Flanigan W."/>
            <person name="Grubbs K.J."/>
            <person name="Horn H.A."/>
            <person name="Hoffmann F.M."/>
            <person name="Klassen J.L."/>
            <person name="Knack J.J."/>
            <person name="Lewin G.R."/>
            <person name="McDonald B.R."/>
            <person name="Muller L."/>
            <person name="Melo W.G.P."/>
            <person name="Pinto-Tomas A.A."/>
            <person name="Schmitz A."/>
            <person name="Wendt-Pienkowski E."/>
            <person name="Wildman S."/>
            <person name="Zhao M."/>
            <person name="Zhang F."/>
            <person name="Bugni T.S."/>
            <person name="Andes D.R."/>
            <person name="Pupo M.T."/>
            <person name="Currie C.R."/>
        </authorList>
    </citation>
    <scope>NUCLEOTIDE SEQUENCE [LARGE SCALE GENOMIC DNA]</scope>
    <source>
        <strain evidence="2 3">SID5840</strain>
    </source>
</reference>
<feature type="domain" description="FAD-binding" evidence="1">
    <location>
        <begin position="6"/>
        <end position="164"/>
    </location>
</feature>
<sequence length="408" mass="44725">MTAVRTVLVSGASIAGPALAHWLHRYDIRATVVEKAPAPRMGGHAIDVRGAAVDVAERMGVLDSLRASVTETGRVVFVDTRGRPYADIAPTMGAGDDRSLEIVRGDLTRILHEPTVEHTEYLYDDSITALEETPEGVRVSFRRSEPRLFDLVVGADGLHSETRRLTMGPEDDHARYMGALICIGGVPDRLGLDREARLYNEPGRAAGMIRSPRFDGAKGIALLHAPDLNGIDRAPEADQKAFLLERFAGAGWECDRLLEDLTHSPDFYFDSIKQIHLDRWYRGRVVLLGDAAHCPSPMSGQGTTLAMVGAYVLALELSRHERLASALHAYETRMRPYVKANQEIADTGIGFLAPRTRLGLTARNTLLRFGGFLTRLSGLDRRVVRTAEAIDLDARPPADMAEGSDEGR</sequence>
<dbReference type="GO" id="GO:0071949">
    <property type="term" value="F:FAD binding"/>
    <property type="evidence" value="ECO:0007669"/>
    <property type="project" value="InterPro"/>
</dbReference>
<dbReference type="InterPro" id="IPR036188">
    <property type="entry name" value="FAD/NAD-bd_sf"/>
</dbReference>
<accession>A0A7K2IUJ9</accession>
<evidence type="ECO:0000313" key="2">
    <source>
        <dbReference type="EMBL" id="MYR33649.1"/>
    </source>
</evidence>
<dbReference type="PANTHER" id="PTHR46865">
    <property type="entry name" value="OXIDOREDUCTASE-RELATED"/>
    <property type="match status" value="1"/>
</dbReference>
<evidence type="ECO:0000259" key="1">
    <source>
        <dbReference type="Pfam" id="PF01494"/>
    </source>
</evidence>
<dbReference type="PANTHER" id="PTHR46865:SF2">
    <property type="entry name" value="MONOOXYGENASE"/>
    <property type="match status" value="1"/>
</dbReference>